<proteinExistence type="predicted"/>
<dbReference type="AlphaFoldDB" id="A0A1I7XGT1"/>
<dbReference type="PANTHER" id="PTHR46060:SF1">
    <property type="entry name" value="MARINER MOS1 TRANSPOSASE-LIKE PROTEIN"/>
    <property type="match status" value="1"/>
</dbReference>
<dbReference type="Pfam" id="PF01359">
    <property type="entry name" value="Transposase_1"/>
    <property type="match status" value="1"/>
</dbReference>
<feature type="chain" id="PRO_5009311163" evidence="1">
    <location>
        <begin position="18"/>
        <end position="104"/>
    </location>
</feature>
<evidence type="ECO:0000313" key="2">
    <source>
        <dbReference type="Proteomes" id="UP000095283"/>
    </source>
</evidence>
<dbReference type="PANTHER" id="PTHR46060">
    <property type="entry name" value="MARINER MOS1 TRANSPOSASE-LIKE PROTEIN"/>
    <property type="match status" value="1"/>
</dbReference>
<dbReference type="WBParaSite" id="Hba_16528">
    <property type="protein sequence ID" value="Hba_16528"/>
    <property type="gene ID" value="Hba_16528"/>
</dbReference>
<organism evidence="2 3">
    <name type="scientific">Heterorhabditis bacteriophora</name>
    <name type="common">Entomopathogenic nematode worm</name>
    <dbReference type="NCBI Taxonomy" id="37862"/>
    <lineage>
        <taxon>Eukaryota</taxon>
        <taxon>Metazoa</taxon>
        <taxon>Ecdysozoa</taxon>
        <taxon>Nematoda</taxon>
        <taxon>Chromadorea</taxon>
        <taxon>Rhabditida</taxon>
        <taxon>Rhabditina</taxon>
        <taxon>Rhabditomorpha</taxon>
        <taxon>Strongyloidea</taxon>
        <taxon>Heterorhabditidae</taxon>
        <taxon>Heterorhabditis</taxon>
    </lineage>
</organism>
<dbReference type="InterPro" id="IPR036397">
    <property type="entry name" value="RNaseH_sf"/>
</dbReference>
<protein>
    <submittedName>
        <fullName evidence="3">Histone-lysine N-methyltransferase SETMAR</fullName>
    </submittedName>
</protein>
<evidence type="ECO:0000313" key="3">
    <source>
        <dbReference type="WBParaSite" id="Hba_16528"/>
    </source>
</evidence>
<dbReference type="GO" id="GO:0003676">
    <property type="term" value="F:nucleic acid binding"/>
    <property type="evidence" value="ECO:0007669"/>
    <property type="project" value="InterPro"/>
</dbReference>
<keyword evidence="1" id="KW-0732">Signal</keyword>
<dbReference type="InterPro" id="IPR052709">
    <property type="entry name" value="Transposase-MT_Hybrid"/>
</dbReference>
<evidence type="ECO:0000256" key="1">
    <source>
        <dbReference type="SAM" id="SignalP"/>
    </source>
</evidence>
<reference evidence="3" key="1">
    <citation type="submission" date="2016-11" db="UniProtKB">
        <authorList>
            <consortium name="WormBaseParasite"/>
        </authorList>
    </citation>
    <scope>IDENTIFICATION</scope>
</reference>
<feature type="signal peptide" evidence="1">
    <location>
        <begin position="1"/>
        <end position="17"/>
    </location>
</feature>
<keyword evidence="2" id="KW-1185">Reference proteome</keyword>
<name>A0A1I7XGT1_HETBA</name>
<sequence length="104" mass="11916">MGRLLLCIWWNMKGVLCYELLQPGETITDERYGRQMTDWFNAIEQTRPFTGQGSRKVILLHDNTRPHVALSTQKTILSLGWEVLSHAANSPDLAPSDYHLFPSM</sequence>
<accession>A0A1I7XGT1</accession>
<dbReference type="InterPro" id="IPR001888">
    <property type="entry name" value="Transposase_1"/>
</dbReference>
<dbReference type="Gene3D" id="3.30.420.10">
    <property type="entry name" value="Ribonuclease H-like superfamily/Ribonuclease H"/>
    <property type="match status" value="1"/>
</dbReference>
<dbReference type="Proteomes" id="UP000095283">
    <property type="component" value="Unplaced"/>
</dbReference>